<keyword evidence="1" id="KW-0560">Oxidoreductase</keyword>
<dbReference type="GO" id="GO:0005615">
    <property type="term" value="C:extracellular space"/>
    <property type="evidence" value="ECO:0007669"/>
    <property type="project" value="TreeGrafter"/>
</dbReference>
<dbReference type="InterPro" id="IPR037120">
    <property type="entry name" value="Haem_peroxidase_sf_animal"/>
</dbReference>
<dbReference type="InterPro" id="IPR019791">
    <property type="entry name" value="Haem_peroxidase_animal"/>
</dbReference>
<dbReference type="InterPro" id="IPR010255">
    <property type="entry name" value="Haem_peroxidase_sf"/>
</dbReference>
<dbReference type="EMBL" id="UZAM01000382">
    <property type="protein sequence ID" value="VDO80840.1"/>
    <property type="molecule type" value="Genomic_DNA"/>
</dbReference>
<evidence type="ECO:0000313" key="4">
    <source>
        <dbReference type="WBParaSite" id="SBAD_0000022501-mRNA-1"/>
    </source>
</evidence>
<dbReference type="PROSITE" id="PS50292">
    <property type="entry name" value="PEROXIDASE_3"/>
    <property type="match status" value="1"/>
</dbReference>
<accession>A0A183I9B8</accession>
<dbReference type="Proteomes" id="UP000270296">
    <property type="component" value="Unassembled WGS sequence"/>
</dbReference>
<proteinExistence type="predicted"/>
<dbReference type="OrthoDB" id="823504at2759"/>
<evidence type="ECO:0000313" key="3">
    <source>
        <dbReference type="Proteomes" id="UP000270296"/>
    </source>
</evidence>
<dbReference type="SUPFAM" id="SSF48113">
    <property type="entry name" value="Heme-dependent peroxidases"/>
    <property type="match status" value="1"/>
</dbReference>
<keyword evidence="3" id="KW-1185">Reference proteome</keyword>
<name>A0A183I9B8_9BILA</name>
<sequence>MSAKRPQRVTSAATENLFGSTDLASTNIQRGRDHGLASYNDYREFCGLQRANDFNDLSGEILDPNLRNNLKQGYGHPDNVDLYVGGLLEDPIFDGLVGATFSCIIGMQFKNLRDGDR</sequence>
<gene>
    <name evidence="2" type="ORF">SBAD_LOCUS212</name>
</gene>
<reference evidence="4" key="1">
    <citation type="submission" date="2016-06" db="UniProtKB">
        <authorList>
            <consortium name="WormBaseParasite"/>
        </authorList>
    </citation>
    <scope>IDENTIFICATION</scope>
</reference>
<dbReference type="PANTHER" id="PTHR11475:SF58">
    <property type="entry name" value="PEROXIDASIN"/>
    <property type="match status" value="1"/>
</dbReference>
<dbReference type="Gene3D" id="1.10.640.10">
    <property type="entry name" value="Haem peroxidase domain superfamily, animal type"/>
    <property type="match status" value="1"/>
</dbReference>
<evidence type="ECO:0000256" key="1">
    <source>
        <dbReference type="ARBA" id="ARBA00022559"/>
    </source>
</evidence>
<dbReference type="AlphaFoldDB" id="A0A183I9B8"/>
<organism evidence="4">
    <name type="scientific">Soboliphyme baturini</name>
    <dbReference type="NCBI Taxonomy" id="241478"/>
    <lineage>
        <taxon>Eukaryota</taxon>
        <taxon>Metazoa</taxon>
        <taxon>Ecdysozoa</taxon>
        <taxon>Nematoda</taxon>
        <taxon>Enoplea</taxon>
        <taxon>Dorylaimia</taxon>
        <taxon>Dioctophymatida</taxon>
        <taxon>Dioctophymatoidea</taxon>
        <taxon>Soboliphymatidae</taxon>
        <taxon>Soboliphyme</taxon>
    </lineage>
</organism>
<keyword evidence="1" id="KW-0575">Peroxidase</keyword>
<dbReference type="GO" id="GO:0020037">
    <property type="term" value="F:heme binding"/>
    <property type="evidence" value="ECO:0007669"/>
    <property type="project" value="InterPro"/>
</dbReference>
<dbReference type="Pfam" id="PF03098">
    <property type="entry name" value="An_peroxidase"/>
    <property type="match status" value="1"/>
</dbReference>
<dbReference type="GO" id="GO:0004601">
    <property type="term" value="F:peroxidase activity"/>
    <property type="evidence" value="ECO:0007669"/>
    <property type="project" value="UniProtKB-KW"/>
</dbReference>
<dbReference type="GO" id="GO:0006979">
    <property type="term" value="P:response to oxidative stress"/>
    <property type="evidence" value="ECO:0007669"/>
    <property type="project" value="InterPro"/>
</dbReference>
<protein>
    <submittedName>
        <fullName evidence="4">Peroxidase</fullName>
    </submittedName>
</protein>
<reference evidence="2 3" key="2">
    <citation type="submission" date="2018-11" db="EMBL/GenBank/DDBJ databases">
        <authorList>
            <consortium name="Pathogen Informatics"/>
        </authorList>
    </citation>
    <scope>NUCLEOTIDE SEQUENCE [LARGE SCALE GENOMIC DNA]</scope>
</reference>
<dbReference type="WBParaSite" id="SBAD_0000022501-mRNA-1">
    <property type="protein sequence ID" value="SBAD_0000022501-mRNA-1"/>
    <property type="gene ID" value="SBAD_0000022501"/>
</dbReference>
<dbReference type="PANTHER" id="PTHR11475">
    <property type="entry name" value="OXIDASE/PEROXIDASE"/>
    <property type="match status" value="1"/>
</dbReference>
<evidence type="ECO:0000313" key="2">
    <source>
        <dbReference type="EMBL" id="VDO80840.1"/>
    </source>
</evidence>